<organism evidence="1 2">
    <name type="scientific">Phialemonium thermophilum</name>
    <dbReference type="NCBI Taxonomy" id="223376"/>
    <lineage>
        <taxon>Eukaryota</taxon>
        <taxon>Fungi</taxon>
        <taxon>Dikarya</taxon>
        <taxon>Ascomycota</taxon>
        <taxon>Pezizomycotina</taxon>
        <taxon>Sordariomycetes</taxon>
        <taxon>Sordariomycetidae</taxon>
        <taxon>Cephalothecales</taxon>
        <taxon>Cephalothecaceae</taxon>
        <taxon>Phialemonium</taxon>
    </lineage>
</organism>
<reference evidence="1 2" key="1">
    <citation type="journal article" date="2024" name="Commun. Biol.">
        <title>Comparative genomic analysis of thermophilic fungi reveals convergent evolutionary adaptations and gene losses.</title>
        <authorList>
            <person name="Steindorff A.S."/>
            <person name="Aguilar-Pontes M.V."/>
            <person name="Robinson A.J."/>
            <person name="Andreopoulos B."/>
            <person name="LaButti K."/>
            <person name="Kuo A."/>
            <person name="Mondo S."/>
            <person name="Riley R."/>
            <person name="Otillar R."/>
            <person name="Haridas S."/>
            <person name="Lipzen A."/>
            <person name="Grimwood J."/>
            <person name="Schmutz J."/>
            <person name="Clum A."/>
            <person name="Reid I.D."/>
            <person name="Moisan M.C."/>
            <person name="Butler G."/>
            <person name="Nguyen T.T.M."/>
            <person name="Dewar K."/>
            <person name="Conant G."/>
            <person name="Drula E."/>
            <person name="Henrissat B."/>
            <person name="Hansel C."/>
            <person name="Singer S."/>
            <person name="Hutchinson M.I."/>
            <person name="de Vries R.P."/>
            <person name="Natvig D.O."/>
            <person name="Powell A.J."/>
            <person name="Tsang A."/>
            <person name="Grigoriev I.V."/>
        </authorList>
    </citation>
    <scope>NUCLEOTIDE SEQUENCE [LARGE SCALE GENOMIC DNA]</scope>
    <source>
        <strain evidence="1 2">ATCC 24622</strain>
    </source>
</reference>
<name>A0ABR3X5W8_9PEZI</name>
<evidence type="ECO:0000313" key="2">
    <source>
        <dbReference type="Proteomes" id="UP001586593"/>
    </source>
</evidence>
<protein>
    <submittedName>
        <fullName evidence="1">Uncharacterized protein</fullName>
    </submittedName>
</protein>
<evidence type="ECO:0000313" key="1">
    <source>
        <dbReference type="EMBL" id="KAL1871300.1"/>
    </source>
</evidence>
<accession>A0ABR3X5W8</accession>
<dbReference type="Proteomes" id="UP001586593">
    <property type="component" value="Unassembled WGS sequence"/>
</dbReference>
<gene>
    <name evidence="1" type="ORF">VTK73DRAFT_2168</name>
</gene>
<keyword evidence="2" id="KW-1185">Reference proteome</keyword>
<sequence>MHHAGTKIFEVWVGCLASHSNASPGRSSWTAHRAPPTALLEADAEQNPLLYILPRSTTVRDKPLVRRCSGTSIRYTADMPEVGAEISVLAVVTGQWKLPKQ</sequence>
<comment type="caution">
    <text evidence="1">The sequence shown here is derived from an EMBL/GenBank/DDBJ whole genome shotgun (WGS) entry which is preliminary data.</text>
</comment>
<dbReference type="EMBL" id="JAZHXJ010000159">
    <property type="protein sequence ID" value="KAL1871300.1"/>
    <property type="molecule type" value="Genomic_DNA"/>
</dbReference>
<proteinExistence type="predicted"/>